<evidence type="ECO:0000313" key="11">
    <source>
        <dbReference type="Proteomes" id="UP001343698"/>
    </source>
</evidence>
<dbReference type="FunFam" id="2.160.10.10:FF:000025">
    <property type="entry name" value="Hexapeptide-repeat containing-acetyltransferase"/>
    <property type="match status" value="1"/>
</dbReference>
<evidence type="ECO:0000313" key="9">
    <source>
        <dbReference type="EMBL" id="MEE1973801.1"/>
    </source>
</evidence>
<dbReference type="Pfam" id="PF00132">
    <property type="entry name" value="Hexapep"/>
    <property type="match status" value="1"/>
</dbReference>
<evidence type="ECO:0000256" key="4">
    <source>
        <dbReference type="ARBA" id="ARBA00023315"/>
    </source>
</evidence>
<evidence type="ECO:0000256" key="2">
    <source>
        <dbReference type="ARBA" id="ARBA00022679"/>
    </source>
</evidence>
<dbReference type="EC" id="2.3.1.-" evidence="6"/>
<feature type="domain" description="Maltose/galactoside acetyltransferase" evidence="7">
    <location>
        <begin position="4"/>
        <end position="58"/>
    </location>
</feature>
<reference evidence="8 10" key="1">
    <citation type="submission" date="2019-09" db="EMBL/GenBank/DDBJ databases">
        <authorList>
            <person name="Khan S.A."/>
            <person name="Jeon C.O."/>
            <person name="Chun B.H."/>
            <person name="Jeong S.E."/>
        </authorList>
    </citation>
    <scope>NUCLEOTIDE SEQUENCE [LARGE SCALE GENOMIC DNA]</scope>
    <source>
        <strain evidence="8 10">KCTC 42508</strain>
    </source>
</reference>
<keyword evidence="4 6" id="KW-0012">Acyltransferase</keyword>
<dbReference type="Proteomes" id="UP001343698">
    <property type="component" value="Unassembled WGS sequence"/>
</dbReference>
<dbReference type="InterPro" id="IPR011004">
    <property type="entry name" value="Trimer_LpxA-like_sf"/>
</dbReference>
<keyword evidence="11" id="KW-1185">Reference proteome</keyword>
<dbReference type="PANTHER" id="PTHR43017:SF1">
    <property type="entry name" value="ACETYLTRANSFERASE YJL218W-RELATED"/>
    <property type="match status" value="1"/>
</dbReference>
<reference evidence="9 11" key="2">
    <citation type="submission" date="2024-01" db="EMBL/GenBank/DDBJ databases">
        <title>Maribacter spp. originated from different algae showed divergent polysaccharides utilization ability.</title>
        <authorList>
            <person name="Wang H."/>
            <person name="Wu Y."/>
        </authorList>
    </citation>
    <scope>NUCLEOTIDE SEQUENCE [LARGE SCALE GENOMIC DNA]</scope>
    <source>
        <strain evidence="9 11">KPT27_14</strain>
    </source>
</reference>
<dbReference type="SMART" id="SM01266">
    <property type="entry name" value="Mac"/>
    <property type="match status" value="1"/>
</dbReference>
<dbReference type="GO" id="GO:0008870">
    <property type="term" value="F:galactoside O-acetyltransferase activity"/>
    <property type="evidence" value="ECO:0007669"/>
    <property type="project" value="TreeGrafter"/>
</dbReference>
<comment type="caution">
    <text evidence="8">The sequence shown here is derived from an EMBL/GenBank/DDBJ whole genome shotgun (WGS) entry which is preliminary data.</text>
</comment>
<comment type="similarity">
    <text evidence="1 6">Belongs to the transferase hexapeptide repeat family.</text>
</comment>
<evidence type="ECO:0000256" key="1">
    <source>
        <dbReference type="ARBA" id="ARBA00007274"/>
    </source>
</evidence>
<keyword evidence="2 6" id="KW-0808">Transferase</keyword>
<dbReference type="InterPro" id="IPR001451">
    <property type="entry name" value="Hexapep"/>
</dbReference>
<gene>
    <name evidence="8" type="ORF">F0361_10855</name>
    <name evidence="9" type="ORF">V1H85_15175</name>
</gene>
<evidence type="ECO:0000259" key="7">
    <source>
        <dbReference type="SMART" id="SM01266"/>
    </source>
</evidence>
<evidence type="ECO:0000256" key="6">
    <source>
        <dbReference type="RuleBase" id="RU367021"/>
    </source>
</evidence>
<sequence length="190" mass="20948">MTEREKMLQGLLYNSRDPELLEMYFRARRFLKEFNNLDAELTEEKYRVLSKLFKSIGKGVWIESPFFCDYGNNISIGDGTFVNMNCTFLDDNAISIGQNVLIAPYVQIYTASHPLKASDRIVENSDGASYVTSSMPVTIGDNVWIGGNSVICPGVEIGHNVTIGAGSVVTKSIPNNAVAVGNPCKVLREL</sequence>
<dbReference type="SUPFAM" id="SSF51161">
    <property type="entry name" value="Trimeric LpxA-like enzymes"/>
    <property type="match status" value="1"/>
</dbReference>
<comment type="function">
    <text evidence="5">Acetyltransferase implicated in the O-acetylation of Nod factors.</text>
</comment>
<dbReference type="InterPro" id="IPR018357">
    <property type="entry name" value="Hexapep_transf_CS"/>
</dbReference>
<evidence type="ECO:0000256" key="5">
    <source>
        <dbReference type="ARBA" id="ARBA00055587"/>
    </source>
</evidence>
<dbReference type="PROSITE" id="PS00101">
    <property type="entry name" value="HEXAPEP_TRANSFERASES"/>
    <property type="match status" value="1"/>
</dbReference>
<protein>
    <recommendedName>
        <fullName evidence="6">Acetyltransferase</fullName>
        <ecNumber evidence="6">2.3.1.-</ecNumber>
    </recommendedName>
</protein>
<evidence type="ECO:0000313" key="8">
    <source>
        <dbReference type="EMBL" id="KAA2216499.1"/>
    </source>
</evidence>
<dbReference type="PANTHER" id="PTHR43017">
    <property type="entry name" value="GALACTOSIDE O-ACETYLTRANSFERASE"/>
    <property type="match status" value="1"/>
</dbReference>
<dbReference type="RefSeq" id="WP_154918642.1">
    <property type="nucleotide sequence ID" value="NZ_JAZDDF010000009.1"/>
</dbReference>
<dbReference type="Proteomes" id="UP000323188">
    <property type="component" value="Unassembled WGS sequence"/>
</dbReference>
<evidence type="ECO:0000313" key="10">
    <source>
        <dbReference type="Proteomes" id="UP000323188"/>
    </source>
</evidence>
<dbReference type="Pfam" id="PF12464">
    <property type="entry name" value="Mac"/>
    <property type="match status" value="1"/>
</dbReference>
<proteinExistence type="inferred from homology"/>
<keyword evidence="3" id="KW-0677">Repeat</keyword>
<accession>A0A5B2TQL8</accession>
<dbReference type="CDD" id="cd03357">
    <property type="entry name" value="LbH_MAT_GAT"/>
    <property type="match status" value="1"/>
</dbReference>
<organism evidence="8 10">
    <name type="scientific">Maribacter flavus</name>
    <dbReference type="NCBI Taxonomy" id="1658664"/>
    <lineage>
        <taxon>Bacteria</taxon>
        <taxon>Pseudomonadati</taxon>
        <taxon>Bacteroidota</taxon>
        <taxon>Flavobacteriia</taxon>
        <taxon>Flavobacteriales</taxon>
        <taxon>Flavobacteriaceae</taxon>
        <taxon>Maribacter</taxon>
    </lineage>
</organism>
<dbReference type="InterPro" id="IPR039369">
    <property type="entry name" value="LacA-like"/>
</dbReference>
<dbReference type="EMBL" id="JAZDDF010000009">
    <property type="protein sequence ID" value="MEE1973801.1"/>
    <property type="molecule type" value="Genomic_DNA"/>
</dbReference>
<dbReference type="EMBL" id="VUOE01000002">
    <property type="protein sequence ID" value="KAA2216499.1"/>
    <property type="molecule type" value="Genomic_DNA"/>
</dbReference>
<dbReference type="InterPro" id="IPR024688">
    <property type="entry name" value="Mac_dom"/>
</dbReference>
<dbReference type="AlphaFoldDB" id="A0A5B2TQL8"/>
<name>A0A5B2TQL8_9FLAO</name>
<evidence type="ECO:0000256" key="3">
    <source>
        <dbReference type="ARBA" id="ARBA00022737"/>
    </source>
</evidence>
<dbReference type="Gene3D" id="2.160.10.10">
    <property type="entry name" value="Hexapeptide repeat proteins"/>
    <property type="match status" value="1"/>
</dbReference>